<evidence type="ECO:0000256" key="2">
    <source>
        <dbReference type="SAM" id="MobiDB-lite"/>
    </source>
</evidence>
<accession>A0A368PYT4</accession>
<feature type="compositionally biased region" description="Low complexity" evidence="2">
    <location>
        <begin position="40"/>
        <end position="50"/>
    </location>
</feature>
<gene>
    <name evidence="3" type="ORF">SETIT_2G138300v2</name>
</gene>
<protein>
    <submittedName>
        <fullName evidence="3">Uncharacterized protein</fullName>
    </submittedName>
</protein>
<dbReference type="EMBL" id="CM003529">
    <property type="protein sequence ID" value="RCV10809.1"/>
    <property type="molecule type" value="Genomic_DNA"/>
</dbReference>
<feature type="region of interest" description="Disordered" evidence="2">
    <location>
        <begin position="34"/>
        <end position="65"/>
    </location>
</feature>
<feature type="coiled-coil region" evidence="1">
    <location>
        <begin position="74"/>
        <end position="108"/>
    </location>
</feature>
<reference evidence="3" key="1">
    <citation type="journal article" date="2012" name="Nat. Biotechnol.">
        <title>Reference genome sequence of the model plant Setaria.</title>
        <authorList>
            <person name="Bennetzen J.L."/>
            <person name="Schmutz J."/>
            <person name="Wang H."/>
            <person name="Percifield R."/>
            <person name="Hawkins J."/>
            <person name="Pontaroli A.C."/>
            <person name="Estep M."/>
            <person name="Feng L."/>
            <person name="Vaughn J.N."/>
            <person name="Grimwood J."/>
            <person name="Jenkins J."/>
            <person name="Barry K."/>
            <person name="Lindquist E."/>
            <person name="Hellsten U."/>
            <person name="Deshpande S."/>
            <person name="Wang X."/>
            <person name="Wu X."/>
            <person name="Mitros T."/>
            <person name="Triplett J."/>
            <person name="Yang X."/>
            <person name="Ye C.Y."/>
            <person name="Mauro-Herrera M."/>
            <person name="Wang L."/>
            <person name="Li P."/>
            <person name="Sharma M."/>
            <person name="Sharma R."/>
            <person name="Ronald P.C."/>
            <person name="Panaud O."/>
            <person name="Kellogg E.A."/>
            <person name="Brutnell T.P."/>
            <person name="Doust A.N."/>
            <person name="Tuskan G.A."/>
            <person name="Rokhsar D."/>
            <person name="Devos K.M."/>
        </authorList>
    </citation>
    <scope>NUCLEOTIDE SEQUENCE [LARGE SCALE GENOMIC DNA]</scope>
    <source>
        <strain evidence="3">Yugu1</strain>
    </source>
</reference>
<name>A0A368PYT4_SETIT</name>
<keyword evidence="1" id="KW-0175">Coiled coil</keyword>
<dbReference type="OrthoDB" id="695057at2759"/>
<evidence type="ECO:0000313" key="3">
    <source>
        <dbReference type="EMBL" id="RCV10809.1"/>
    </source>
</evidence>
<sequence length="124" mass="13682">MKTMRAEPVADGQPPLSSANMISKVLSQNRSNTTFLNNTSIPTSSSKSQSAGEEALSQELASEKQGSAILHQQVEELKKKTEATEEVLARTQRQYEELKKQHDESNVILMKILNLNTHGTSSQL</sequence>
<proteinExistence type="predicted"/>
<dbReference type="AlphaFoldDB" id="A0A368PYT4"/>
<feature type="region of interest" description="Disordered" evidence="2">
    <location>
        <begin position="1"/>
        <end position="20"/>
    </location>
</feature>
<evidence type="ECO:0000256" key="1">
    <source>
        <dbReference type="SAM" id="Coils"/>
    </source>
</evidence>
<organism evidence="3">
    <name type="scientific">Setaria italica</name>
    <name type="common">Foxtail millet</name>
    <name type="synonym">Panicum italicum</name>
    <dbReference type="NCBI Taxonomy" id="4555"/>
    <lineage>
        <taxon>Eukaryota</taxon>
        <taxon>Viridiplantae</taxon>
        <taxon>Streptophyta</taxon>
        <taxon>Embryophyta</taxon>
        <taxon>Tracheophyta</taxon>
        <taxon>Spermatophyta</taxon>
        <taxon>Magnoliopsida</taxon>
        <taxon>Liliopsida</taxon>
        <taxon>Poales</taxon>
        <taxon>Poaceae</taxon>
        <taxon>PACMAD clade</taxon>
        <taxon>Panicoideae</taxon>
        <taxon>Panicodae</taxon>
        <taxon>Paniceae</taxon>
        <taxon>Cenchrinae</taxon>
        <taxon>Setaria</taxon>
    </lineage>
</organism>
<reference evidence="3" key="2">
    <citation type="submission" date="2015-07" db="EMBL/GenBank/DDBJ databases">
        <authorList>
            <person name="Noorani M."/>
        </authorList>
    </citation>
    <scope>NUCLEOTIDE SEQUENCE</scope>
    <source>
        <strain evidence="3">Yugu1</strain>
    </source>
</reference>